<dbReference type="InterPro" id="IPR005702">
    <property type="entry name" value="Wzc-like_C"/>
</dbReference>
<comment type="subcellular location">
    <subcellularLocation>
        <location evidence="1">Cell membrane</location>
        <topology evidence="1">Multi-pass membrane protein</topology>
    </subcellularLocation>
</comment>
<evidence type="ECO:0000256" key="1">
    <source>
        <dbReference type="ARBA" id="ARBA00004651"/>
    </source>
</evidence>
<evidence type="ECO:0000256" key="5">
    <source>
        <dbReference type="ARBA" id="ARBA00022741"/>
    </source>
</evidence>
<feature type="transmembrane region" description="Helical" evidence="9">
    <location>
        <begin position="35"/>
        <end position="55"/>
    </location>
</feature>
<keyword evidence="6" id="KW-0067">ATP-binding</keyword>
<reference evidence="11 12" key="1">
    <citation type="submission" date="2020-07" db="EMBL/GenBank/DDBJ databases">
        <title>Sequencing the genomes of 1000 actinobacteria strains.</title>
        <authorList>
            <person name="Klenk H.-P."/>
        </authorList>
    </citation>
    <scope>NUCLEOTIDE SEQUENCE [LARGE SCALE GENOMIC DNA]</scope>
    <source>
        <strain evidence="11 12">DSM 103833</strain>
    </source>
</reference>
<comment type="caution">
    <text evidence="11">The sequence shown here is derived from an EMBL/GenBank/DDBJ whole genome shotgun (WGS) entry which is preliminary data.</text>
</comment>
<keyword evidence="4 9" id="KW-0812">Transmembrane</keyword>
<dbReference type="Pfam" id="PF02706">
    <property type="entry name" value="Wzz"/>
    <property type="match status" value="1"/>
</dbReference>
<dbReference type="RefSeq" id="WP_179667910.1">
    <property type="nucleotide sequence ID" value="NZ_JACCFP010000001.1"/>
</dbReference>
<evidence type="ECO:0000256" key="9">
    <source>
        <dbReference type="SAM" id="Phobius"/>
    </source>
</evidence>
<evidence type="ECO:0000313" key="12">
    <source>
        <dbReference type="Proteomes" id="UP000530424"/>
    </source>
</evidence>
<evidence type="ECO:0000256" key="4">
    <source>
        <dbReference type="ARBA" id="ARBA00022692"/>
    </source>
</evidence>
<sequence>MTTTMVAPIEETDPGPAAVRGGLRSLAALLWRRKWTVVIVFALVANAVAAGLILADREYTASARIAATPQADLVSSPASYDDLLGTVADVAESRPLLEQVAERVDGLSVDQLRDEVDGEVVPGTVIVHVAVTDTDATRAAEIANVIVELLPTLDPSNGTFDYHVTENAVVPDEFTSPDIPLTVLAGLVLAAVLAVVTAAIADRSFRTVTEPEEAEQVTETAILGVIPRPAETEGTLAATDYWAEEFQAVRALRVAIEFTSAEDPTRLLVVTSASAADPWAGWTEVNLAVALAEAGHRVLVVNTDRDDGHVHPALALHGEPGLYDVLAGESDLADTVQPGPVEGVDVLPLGDAHLAAPSLMEMRFRGFLEDTEDAYDVVIAHAAPVSASEDARIMAIHGAVLLVVPAGSVHPRFVRRAAEHLRSVRLRVLGSVLIGVRPTRRPRRPRGA</sequence>
<dbReference type="PANTHER" id="PTHR32309">
    <property type="entry name" value="TYROSINE-PROTEIN KINASE"/>
    <property type="match status" value="1"/>
</dbReference>
<dbReference type="EMBL" id="JACCFP010000001">
    <property type="protein sequence ID" value="NYJ01424.1"/>
    <property type="molecule type" value="Genomic_DNA"/>
</dbReference>
<dbReference type="Proteomes" id="UP000530424">
    <property type="component" value="Unassembled WGS sequence"/>
</dbReference>
<name>A0A853C270_9ACTN</name>
<dbReference type="CDD" id="cd05387">
    <property type="entry name" value="BY-kinase"/>
    <property type="match status" value="1"/>
</dbReference>
<organism evidence="11 12">
    <name type="scientific">Nocardioides thalensis</name>
    <dbReference type="NCBI Taxonomy" id="1914755"/>
    <lineage>
        <taxon>Bacteria</taxon>
        <taxon>Bacillati</taxon>
        <taxon>Actinomycetota</taxon>
        <taxon>Actinomycetes</taxon>
        <taxon>Propionibacteriales</taxon>
        <taxon>Nocardioidaceae</taxon>
        <taxon>Nocardioides</taxon>
    </lineage>
</organism>
<keyword evidence="12" id="KW-1185">Reference proteome</keyword>
<dbReference type="SUPFAM" id="SSF52540">
    <property type="entry name" value="P-loop containing nucleoside triphosphate hydrolases"/>
    <property type="match status" value="1"/>
</dbReference>
<feature type="transmembrane region" description="Helical" evidence="9">
    <location>
        <begin position="181"/>
        <end position="201"/>
    </location>
</feature>
<evidence type="ECO:0000259" key="10">
    <source>
        <dbReference type="Pfam" id="PF02706"/>
    </source>
</evidence>
<keyword evidence="8 9" id="KW-0472">Membrane</keyword>
<accession>A0A853C270</accession>
<dbReference type="InterPro" id="IPR003856">
    <property type="entry name" value="LPS_length_determ_N"/>
</dbReference>
<dbReference type="GO" id="GO:0004713">
    <property type="term" value="F:protein tyrosine kinase activity"/>
    <property type="evidence" value="ECO:0007669"/>
    <property type="project" value="TreeGrafter"/>
</dbReference>
<dbReference type="Gene3D" id="3.40.50.300">
    <property type="entry name" value="P-loop containing nucleotide triphosphate hydrolases"/>
    <property type="match status" value="1"/>
</dbReference>
<proteinExistence type="inferred from homology"/>
<dbReference type="InterPro" id="IPR027417">
    <property type="entry name" value="P-loop_NTPase"/>
</dbReference>
<evidence type="ECO:0000256" key="7">
    <source>
        <dbReference type="ARBA" id="ARBA00022989"/>
    </source>
</evidence>
<dbReference type="GO" id="GO:0005886">
    <property type="term" value="C:plasma membrane"/>
    <property type="evidence" value="ECO:0007669"/>
    <property type="project" value="UniProtKB-SubCell"/>
</dbReference>
<dbReference type="InterPro" id="IPR050445">
    <property type="entry name" value="Bact_polysacc_biosynth/exp"/>
</dbReference>
<protein>
    <submittedName>
        <fullName evidence="11">Mrp family chromosome partitioning ATPase</fullName>
    </submittedName>
</protein>
<evidence type="ECO:0000256" key="8">
    <source>
        <dbReference type="ARBA" id="ARBA00023136"/>
    </source>
</evidence>
<dbReference type="AlphaFoldDB" id="A0A853C270"/>
<gene>
    <name evidence="11" type="ORF">HNR19_002122</name>
</gene>
<keyword evidence="7 9" id="KW-1133">Transmembrane helix</keyword>
<dbReference type="PANTHER" id="PTHR32309:SF13">
    <property type="entry name" value="FERRIC ENTEROBACTIN TRANSPORT PROTEIN FEPE"/>
    <property type="match status" value="1"/>
</dbReference>
<feature type="domain" description="Polysaccharide chain length determinant N-terminal" evidence="10">
    <location>
        <begin position="23"/>
        <end position="101"/>
    </location>
</feature>
<comment type="similarity">
    <text evidence="2">Belongs to the CpsC/CapA family.</text>
</comment>
<evidence type="ECO:0000313" key="11">
    <source>
        <dbReference type="EMBL" id="NYJ01424.1"/>
    </source>
</evidence>
<keyword evidence="5" id="KW-0547">Nucleotide-binding</keyword>
<evidence type="ECO:0000256" key="6">
    <source>
        <dbReference type="ARBA" id="ARBA00022840"/>
    </source>
</evidence>
<keyword evidence="3" id="KW-1003">Cell membrane</keyword>
<evidence type="ECO:0000256" key="3">
    <source>
        <dbReference type="ARBA" id="ARBA00022475"/>
    </source>
</evidence>
<evidence type="ECO:0000256" key="2">
    <source>
        <dbReference type="ARBA" id="ARBA00006683"/>
    </source>
</evidence>